<keyword evidence="1" id="KW-0732">Signal</keyword>
<keyword evidence="3" id="KW-1185">Reference proteome</keyword>
<feature type="chain" id="PRO_5012273519" description="Ig-like domain-containing protein" evidence="1">
    <location>
        <begin position="22"/>
        <end position="224"/>
    </location>
</feature>
<dbReference type="RefSeq" id="XP_040709186.1">
    <property type="nucleotide sequence ID" value="XM_040851514.1"/>
</dbReference>
<dbReference type="EMBL" id="KV878582">
    <property type="protein sequence ID" value="OJJ65380.1"/>
    <property type="molecule type" value="Genomic_DNA"/>
</dbReference>
<dbReference type="AlphaFoldDB" id="A0A1L9U114"/>
<feature type="signal peptide" evidence="1">
    <location>
        <begin position="1"/>
        <end position="21"/>
    </location>
</feature>
<name>A0A1L9U114_9EURO</name>
<dbReference type="Proteomes" id="UP000184356">
    <property type="component" value="Unassembled WGS sequence"/>
</dbReference>
<proteinExistence type="predicted"/>
<dbReference type="VEuPathDB" id="FungiDB:ASPSYDRAFT_85354"/>
<evidence type="ECO:0000313" key="3">
    <source>
        <dbReference type="Proteomes" id="UP000184356"/>
    </source>
</evidence>
<dbReference type="OrthoDB" id="4474166at2759"/>
<reference evidence="3" key="1">
    <citation type="journal article" date="2017" name="Genome Biol.">
        <title>Comparative genomics reveals high biological diversity and specific adaptations in the industrially and medically important fungal genus Aspergillus.</title>
        <authorList>
            <person name="de Vries R.P."/>
            <person name="Riley R."/>
            <person name="Wiebenga A."/>
            <person name="Aguilar-Osorio G."/>
            <person name="Amillis S."/>
            <person name="Uchima C.A."/>
            <person name="Anderluh G."/>
            <person name="Asadollahi M."/>
            <person name="Askin M."/>
            <person name="Barry K."/>
            <person name="Battaglia E."/>
            <person name="Bayram O."/>
            <person name="Benocci T."/>
            <person name="Braus-Stromeyer S.A."/>
            <person name="Caldana C."/>
            <person name="Canovas D."/>
            <person name="Cerqueira G.C."/>
            <person name="Chen F."/>
            <person name="Chen W."/>
            <person name="Choi C."/>
            <person name="Clum A."/>
            <person name="Dos Santos R.A."/>
            <person name="Damasio A.R."/>
            <person name="Diallinas G."/>
            <person name="Emri T."/>
            <person name="Fekete E."/>
            <person name="Flipphi M."/>
            <person name="Freyberg S."/>
            <person name="Gallo A."/>
            <person name="Gournas C."/>
            <person name="Habgood R."/>
            <person name="Hainaut M."/>
            <person name="Harispe M.L."/>
            <person name="Henrissat B."/>
            <person name="Hilden K.S."/>
            <person name="Hope R."/>
            <person name="Hossain A."/>
            <person name="Karabika E."/>
            <person name="Karaffa L."/>
            <person name="Karanyi Z."/>
            <person name="Krasevec N."/>
            <person name="Kuo A."/>
            <person name="Kusch H."/>
            <person name="LaButti K."/>
            <person name="Lagendijk E.L."/>
            <person name="Lapidus A."/>
            <person name="Levasseur A."/>
            <person name="Lindquist E."/>
            <person name="Lipzen A."/>
            <person name="Logrieco A.F."/>
            <person name="MacCabe A."/>
            <person name="Maekelae M.R."/>
            <person name="Malavazi I."/>
            <person name="Melin P."/>
            <person name="Meyer V."/>
            <person name="Mielnichuk N."/>
            <person name="Miskei M."/>
            <person name="Molnar A.P."/>
            <person name="Mule G."/>
            <person name="Ngan C.Y."/>
            <person name="Orejas M."/>
            <person name="Orosz E."/>
            <person name="Ouedraogo J.P."/>
            <person name="Overkamp K.M."/>
            <person name="Park H.-S."/>
            <person name="Perrone G."/>
            <person name="Piumi F."/>
            <person name="Punt P.J."/>
            <person name="Ram A.F."/>
            <person name="Ramon A."/>
            <person name="Rauscher S."/>
            <person name="Record E."/>
            <person name="Riano-Pachon D.M."/>
            <person name="Robert V."/>
            <person name="Roehrig J."/>
            <person name="Ruller R."/>
            <person name="Salamov A."/>
            <person name="Salih N.S."/>
            <person name="Samson R.A."/>
            <person name="Sandor E."/>
            <person name="Sanguinetti M."/>
            <person name="Schuetze T."/>
            <person name="Sepcic K."/>
            <person name="Shelest E."/>
            <person name="Sherlock G."/>
            <person name="Sophianopoulou V."/>
            <person name="Squina F.M."/>
            <person name="Sun H."/>
            <person name="Susca A."/>
            <person name="Todd R.B."/>
            <person name="Tsang A."/>
            <person name="Unkles S.E."/>
            <person name="van de Wiele N."/>
            <person name="van Rossen-Uffink D."/>
            <person name="Oliveira J.V."/>
            <person name="Vesth T.C."/>
            <person name="Visser J."/>
            <person name="Yu J.-H."/>
            <person name="Zhou M."/>
            <person name="Andersen M.R."/>
            <person name="Archer D.B."/>
            <person name="Baker S.E."/>
            <person name="Benoit I."/>
            <person name="Brakhage A.A."/>
            <person name="Braus G.H."/>
            <person name="Fischer R."/>
            <person name="Frisvad J.C."/>
            <person name="Goldman G.H."/>
            <person name="Houbraken J."/>
            <person name="Oakley B."/>
            <person name="Pocsi I."/>
            <person name="Scazzocchio C."/>
            <person name="Seiboth B."/>
            <person name="vanKuyk P.A."/>
            <person name="Wortman J."/>
            <person name="Dyer P.S."/>
            <person name="Grigoriev I.V."/>
        </authorList>
    </citation>
    <scope>NUCLEOTIDE SEQUENCE [LARGE SCALE GENOMIC DNA]</scope>
    <source>
        <strain evidence="3">CBS 593.65</strain>
    </source>
</reference>
<sequence>MRFVSLSQIVYLGLLVCPALGEHILAPAPTDAGVDPVVTEAPGYPALVKDLDTRQLGGDFVAWWEDNSSWRDKTCEPGSRYATWSTYGKCCATTDSECSYATACAVNGMVEYDQGPVSCDPGQYCEVFTILPSSDSPVSEKRDLIQCISSGYNYPATWYRQSYALTTDPSTTTVTQVITDTVTQTQTAIPTETVATDGSTALQNGQAMQGVLGAFIVAVLVAMY</sequence>
<evidence type="ECO:0008006" key="4">
    <source>
        <dbReference type="Google" id="ProtNLM"/>
    </source>
</evidence>
<gene>
    <name evidence="2" type="ORF">ASPSYDRAFT_85354</name>
</gene>
<organism evidence="2 3">
    <name type="scientific">Aspergillus sydowii CBS 593.65</name>
    <dbReference type="NCBI Taxonomy" id="1036612"/>
    <lineage>
        <taxon>Eukaryota</taxon>
        <taxon>Fungi</taxon>
        <taxon>Dikarya</taxon>
        <taxon>Ascomycota</taxon>
        <taxon>Pezizomycotina</taxon>
        <taxon>Eurotiomycetes</taxon>
        <taxon>Eurotiomycetidae</taxon>
        <taxon>Eurotiales</taxon>
        <taxon>Aspergillaceae</taxon>
        <taxon>Aspergillus</taxon>
        <taxon>Aspergillus subgen. Nidulantes</taxon>
    </lineage>
</organism>
<protein>
    <recommendedName>
        <fullName evidence="4">Ig-like domain-containing protein</fullName>
    </recommendedName>
</protein>
<evidence type="ECO:0000256" key="1">
    <source>
        <dbReference type="SAM" id="SignalP"/>
    </source>
</evidence>
<accession>A0A1L9U114</accession>
<evidence type="ECO:0000313" key="2">
    <source>
        <dbReference type="EMBL" id="OJJ65380.1"/>
    </source>
</evidence>
<dbReference type="GeneID" id="63767587"/>